<name>D3QBF9_STANL</name>
<dbReference type="SUPFAM" id="SSF46785">
    <property type="entry name" value="Winged helix' DNA-binding domain"/>
    <property type="match status" value="1"/>
</dbReference>
<reference evidence="5 6" key="1">
    <citation type="journal article" date="2009" name="Stand. Genomic Sci.">
        <title>Complete genome sequence of Stackebrandtia nassauensis type strain (LLR-40K-21).</title>
        <authorList>
            <person name="Munk C."/>
            <person name="Lapidus A."/>
            <person name="Copeland A."/>
            <person name="Jando M."/>
            <person name="Mayilraj S."/>
            <person name="Glavina Del Rio T."/>
            <person name="Nolan M."/>
            <person name="Chen F."/>
            <person name="Lucas S."/>
            <person name="Tice H."/>
            <person name="Cheng J.F."/>
            <person name="Han C."/>
            <person name="Detter J.C."/>
            <person name="Bruce D."/>
            <person name="Goodwin L."/>
            <person name="Chain P."/>
            <person name="Pitluck S."/>
            <person name="Goker M."/>
            <person name="Ovchinikova G."/>
            <person name="Pati A."/>
            <person name="Ivanova N."/>
            <person name="Mavromatis K."/>
            <person name="Chen A."/>
            <person name="Palaniappan K."/>
            <person name="Land M."/>
            <person name="Hauser L."/>
            <person name="Chang Y.J."/>
            <person name="Jeffries C.D."/>
            <person name="Bristow J."/>
            <person name="Eisen J.A."/>
            <person name="Markowitz V."/>
            <person name="Hugenholtz P."/>
            <person name="Kyrpides N.C."/>
            <person name="Klenk H.P."/>
        </authorList>
    </citation>
    <scope>NUCLEOTIDE SEQUENCE [LARGE SCALE GENOMIC DNA]</scope>
    <source>
        <strain evidence="6">DSM 44728 / CIP 108903 / NRRL B-16338 / NBRC 102104 / LLR-40K-21</strain>
    </source>
</reference>
<keyword evidence="6" id="KW-1185">Reference proteome</keyword>
<protein>
    <submittedName>
        <fullName evidence="5">Transcriptional regulator, MarR family</fullName>
    </submittedName>
</protein>
<proteinExistence type="predicted"/>
<dbReference type="HOGENOM" id="CLU_083287_27_4_11"/>
<dbReference type="Gene3D" id="1.10.10.10">
    <property type="entry name" value="Winged helix-like DNA-binding domain superfamily/Winged helix DNA-binding domain"/>
    <property type="match status" value="1"/>
</dbReference>
<dbReference type="Proteomes" id="UP000000844">
    <property type="component" value="Chromosome"/>
</dbReference>
<dbReference type="PANTHER" id="PTHR42756:SF1">
    <property type="entry name" value="TRANSCRIPTIONAL REPRESSOR OF EMRAB OPERON"/>
    <property type="match status" value="1"/>
</dbReference>
<keyword evidence="3" id="KW-0804">Transcription</keyword>
<dbReference type="RefSeq" id="WP_013018412.1">
    <property type="nucleotide sequence ID" value="NC_013947.1"/>
</dbReference>
<sequence>MVTQDEREELISNISALQRDMARHFAHDRTMPLLASSLTMQQFKILIILTTQDDLAGQELAERLGVKLGTVTGIVDRLVAQDLVRRTEDVHDRRIRRVSLTDEGLDLMEEITDNGLSQFRKILGELDTDELRQTLHVTQVLRDAAIRLNDS</sequence>
<dbReference type="GO" id="GO:0003700">
    <property type="term" value="F:DNA-binding transcription factor activity"/>
    <property type="evidence" value="ECO:0007669"/>
    <property type="project" value="InterPro"/>
</dbReference>
<evidence type="ECO:0000256" key="2">
    <source>
        <dbReference type="ARBA" id="ARBA00023125"/>
    </source>
</evidence>
<keyword evidence="2" id="KW-0238">DNA-binding</keyword>
<dbReference type="InterPro" id="IPR000835">
    <property type="entry name" value="HTH_MarR-typ"/>
</dbReference>
<dbReference type="GO" id="GO:0003677">
    <property type="term" value="F:DNA binding"/>
    <property type="evidence" value="ECO:0007669"/>
    <property type="project" value="UniProtKB-KW"/>
</dbReference>
<accession>D3QBF9</accession>
<evidence type="ECO:0000256" key="1">
    <source>
        <dbReference type="ARBA" id="ARBA00023015"/>
    </source>
</evidence>
<dbReference type="PROSITE" id="PS01117">
    <property type="entry name" value="HTH_MARR_1"/>
    <property type="match status" value="1"/>
</dbReference>
<evidence type="ECO:0000313" key="5">
    <source>
        <dbReference type="EMBL" id="ADD42841.1"/>
    </source>
</evidence>
<dbReference type="Pfam" id="PF01047">
    <property type="entry name" value="MarR"/>
    <property type="match status" value="1"/>
</dbReference>
<dbReference type="AlphaFoldDB" id="D3QBF9"/>
<feature type="domain" description="HTH marR-type" evidence="4">
    <location>
        <begin position="7"/>
        <end position="143"/>
    </location>
</feature>
<evidence type="ECO:0000259" key="4">
    <source>
        <dbReference type="PROSITE" id="PS50995"/>
    </source>
</evidence>
<dbReference type="eggNOG" id="COG1846">
    <property type="taxonomic scope" value="Bacteria"/>
</dbReference>
<dbReference type="KEGG" id="sna:Snas_3170"/>
<dbReference type="EMBL" id="CP001778">
    <property type="protein sequence ID" value="ADD42841.1"/>
    <property type="molecule type" value="Genomic_DNA"/>
</dbReference>
<dbReference type="STRING" id="446470.Snas_3170"/>
<dbReference type="PANTHER" id="PTHR42756">
    <property type="entry name" value="TRANSCRIPTIONAL REGULATOR, MARR"/>
    <property type="match status" value="1"/>
</dbReference>
<dbReference type="InterPro" id="IPR023187">
    <property type="entry name" value="Tscrpt_reg_MarR-type_CS"/>
</dbReference>
<gene>
    <name evidence="5" type="ordered locus">Snas_3170</name>
</gene>
<dbReference type="InterPro" id="IPR036388">
    <property type="entry name" value="WH-like_DNA-bd_sf"/>
</dbReference>
<evidence type="ECO:0000313" key="6">
    <source>
        <dbReference type="Proteomes" id="UP000000844"/>
    </source>
</evidence>
<organism evidence="5 6">
    <name type="scientific">Stackebrandtia nassauensis (strain DSM 44728 / CIP 108903 / NRRL B-16338 / NBRC 102104 / LLR-40K-21)</name>
    <dbReference type="NCBI Taxonomy" id="446470"/>
    <lineage>
        <taxon>Bacteria</taxon>
        <taxon>Bacillati</taxon>
        <taxon>Actinomycetota</taxon>
        <taxon>Actinomycetes</taxon>
        <taxon>Glycomycetales</taxon>
        <taxon>Glycomycetaceae</taxon>
        <taxon>Stackebrandtia</taxon>
    </lineage>
</organism>
<keyword evidence="1" id="KW-0805">Transcription regulation</keyword>
<dbReference type="InterPro" id="IPR036390">
    <property type="entry name" value="WH_DNA-bd_sf"/>
</dbReference>
<dbReference type="PROSITE" id="PS50995">
    <property type="entry name" value="HTH_MARR_2"/>
    <property type="match status" value="1"/>
</dbReference>
<evidence type="ECO:0000256" key="3">
    <source>
        <dbReference type="ARBA" id="ARBA00023163"/>
    </source>
</evidence>
<dbReference type="SMART" id="SM00347">
    <property type="entry name" value="HTH_MARR"/>
    <property type="match status" value="1"/>
</dbReference>
<dbReference type="PRINTS" id="PR00598">
    <property type="entry name" value="HTHMARR"/>
</dbReference>